<name>A0ABR7HLM6_9FIRM</name>
<proteinExistence type="predicted"/>
<evidence type="ECO:0008006" key="3">
    <source>
        <dbReference type="Google" id="ProtNLM"/>
    </source>
</evidence>
<accession>A0ABR7HLM6</accession>
<dbReference type="Proteomes" id="UP000636755">
    <property type="component" value="Unassembled WGS sequence"/>
</dbReference>
<evidence type="ECO:0000313" key="1">
    <source>
        <dbReference type="EMBL" id="MBC5728321.1"/>
    </source>
</evidence>
<dbReference type="InterPro" id="IPR011009">
    <property type="entry name" value="Kinase-like_dom_sf"/>
</dbReference>
<keyword evidence="2" id="KW-1185">Reference proteome</keyword>
<protein>
    <recommendedName>
        <fullName evidence="3">Serine/threonine protein kinase</fullName>
    </recommendedName>
</protein>
<organism evidence="1 2">
    <name type="scientific">Ruminococcus intestinalis</name>
    <dbReference type="NCBI Taxonomy" id="2763066"/>
    <lineage>
        <taxon>Bacteria</taxon>
        <taxon>Bacillati</taxon>
        <taxon>Bacillota</taxon>
        <taxon>Clostridia</taxon>
        <taxon>Eubacteriales</taxon>
        <taxon>Oscillospiraceae</taxon>
        <taxon>Ruminococcus</taxon>
    </lineage>
</organism>
<dbReference type="RefSeq" id="WP_186935475.1">
    <property type="nucleotide sequence ID" value="NZ_JACOPS010000003.1"/>
</dbReference>
<gene>
    <name evidence="1" type="ORF">H8R91_07290</name>
</gene>
<dbReference type="SUPFAM" id="SSF56112">
    <property type="entry name" value="Protein kinase-like (PK-like)"/>
    <property type="match status" value="1"/>
</dbReference>
<comment type="caution">
    <text evidence="1">The sequence shown here is derived from an EMBL/GenBank/DDBJ whole genome shotgun (WGS) entry which is preliminary data.</text>
</comment>
<reference evidence="1 2" key="1">
    <citation type="submission" date="2020-08" db="EMBL/GenBank/DDBJ databases">
        <title>Genome public.</title>
        <authorList>
            <person name="Liu C."/>
            <person name="Sun Q."/>
        </authorList>
    </citation>
    <scope>NUCLEOTIDE SEQUENCE [LARGE SCALE GENOMIC DNA]</scope>
    <source>
        <strain evidence="1 2">NSJ-71</strain>
    </source>
</reference>
<sequence length="181" mass="21321">MSNAIPTELSVNGKNYSVIKLLGKGKGGYSYLASDGTNQYVLKQIHHEPCSYYQFGDKIQSELNDYNRLKKIGITMPKMLDIDIENERILKEYIEGDTIFDMVKADRVKPEYAEQVKAMCKLLYANNTNIDYFPTNFVVQNETLYYIDYECNDYMEEWNFENWGIKYWSKTPEFIEYVNTH</sequence>
<evidence type="ECO:0000313" key="2">
    <source>
        <dbReference type="Proteomes" id="UP000636755"/>
    </source>
</evidence>
<dbReference type="EMBL" id="JACOPS010000003">
    <property type="protein sequence ID" value="MBC5728321.1"/>
    <property type="molecule type" value="Genomic_DNA"/>
</dbReference>